<evidence type="ECO:0000313" key="6">
    <source>
        <dbReference type="Proteomes" id="UP000260758"/>
    </source>
</evidence>
<reference evidence="2 5" key="1">
    <citation type="submission" date="2014-09" db="EMBL/GenBank/DDBJ databases">
        <title>Butyrate-producing bacteria isolated from human gut.</title>
        <authorList>
            <person name="Zhang Q."/>
            <person name="Zhao L."/>
        </authorList>
    </citation>
    <scope>NUCLEOTIDE SEQUENCE [LARGE SCALE GENOMIC DNA]</scope>
    <source>
        <strain evidence="2 5">R22</strain>
    </source>
</reference>
<feature type="domain" description="AAA-ATPase-like" evidence="1">
    <location>
        <begin position="16"/>
        <end position="203"/>
    </location>
</feature>
<dbReference type="InterPro" id="IPR012547">
    <property type="entry name" value="PDDEXK_9"/>
</dbReference>
<organism evidence="2 5">
    <name type="scientific">Agathobacter rectalis</name>
    <dbReference type="NCBI Taxonomy" id="39491"/>
    <lineage>
        <taxon>Bacteria</taxon>
        <taxon>Bacillati</taxon>
        <taxon>Bacillota</taxon>
        <taxon>Clostridia</taxon>
        <taxon>Lachnospirales</taxon>
        <taxon>Lachnospiraceae</taxon>
        <taxon>Agathobacter</taxon>
    </lineage>
</organism>
<dbReference type="EMBL" id="JRFS01000017">
    <property type="protein sequence ID" value="PWE83434.1"/>
    <property type="molecule type" value="Genomic_DNA"/>
</dbReference>
<dbReference type="PANTHER" id="PTHR34825">
    <property type="entry name" value="CONSERVED PROTEIN, WITH A WEAK D-GALACTARATE DEHYDRATASE/ALTRONATE HYDROLASE DOMAIN"/>
    <property type="match status" value="1"/>
</dbReference>
<name>A0A2U2EG05_9FIRM</name>
<gene>
    <name evidence="4" type="ORF">DW848_06915</name>
    <name evidence="3" type="ORF">DXB99_16200</name>
    <name evidence="2" type="ORF">LD38_09715</name>
</gene>
<sequence>MGIYFNPGNESFLQSKNSRIYVDKTELINELNSRLSTDDKCIAVSHARRFGKSHAAGMIDAYYSRGCDSAELFEDTKLATNPAYKKYMNKYNVIHLDISSFWDDYKANIIEKIKEYVVSDLRDEFEENVDFSKKFSVILMSVYKLTGIQFVIIIDEWDCVIRNSDDQNLIHNYLQFLHSLFKSEESKYFLALAYITGILPIKKIKDESALNNFQEFTMLKSRPITQYYGFTEEEVMMLCRQYNMDYESMKAWYNGYLIDGLHMYNPNSVSMALNYRDFDSYWKNTSSFESINTFINMNYEGLRDDIVNMLSGKKLYVNTETFQNDFSTVSSKDEALTALIHLGYLGYDREEESAFIPNYEVKKAYQAALCTGNWGKIGKSIARCDELLRATINCDSDKVAEIIELAHESYTSVLRYNDENSLSCVLTMAYFTAPAYYNIVREMPAGKGYADMVFIPRENAGKRPAIIIELKCDKTAEAAVKQIKDRRYEGALAGYKGKLLLVGINYDSQNGEKKHHTCVIEEYEK</sequence>
<dbReference type="Pfam" id="PF08011">
    <property type="entry name" value="PDDEXK_9"/>
    <property type="match status" value="1"/>
</dbReference>
<evidence type="ECO:0000313" key="5">
    <source>
        <dbReference type="Proteomes" id="UP000245905"/>
    </source>
</evidence>
<dbReference type="Proteomes" id="UP000286104">
    <property type="component" value="Unassembled WGS sequence"/>
</dbReference>
<protein>
    <recommendedName>
        <fullName evidence="1">AAA-ATPase-like domain-containing protein</fullName>
    </recommendedName>
</protein>
<dbReference type="PANTHER" id="PTHR34825:SF1">
    <property type="entry name" value="AAA-ATPASE-LIKE DOMAIN-CONTAINING PROTEIN"/>
    <property type="match status" value="1"/>
</dbReference>
<reference evidence="6 7" key="2">
    <citation type="submission" date="2018-08" db="EMBL/GenBank/DDBJ databases">
        <title>A genome reference for cultivated species of the human gut microbiota.</title>
        <authorList>
            <person name="Zou Y."/>
            <person name="Xue W."/>
            <person name="Luo G."/>
        </authorList>
    </citation>
    <scope>NUCLEOTIDE SEQUENCE [LARGE SCALE GENOMIC DNA]</scope>
    <source>
        <strain evidence="4 7">AM36-3AA</strain>
        <strain evidence="3 6">OM07-13</strain>
    </source>
</reference>
<proteinExistence type="predicted"/>
<accession>A0A2U2EG05</accession>
<dbReference type="RefSeq" id="WP_109258107.1">
    <property type="nucleotide sequence ID" value="NZ_JRFS01000017.1"/>
</dbReference>
<comment type="caution">
    <text evidence="2">The sequence shown here is derived from an EMBL/GenBank/DDBJ whole genome shotgun (WGS) entry which is preliminary data.</text>
</comment>
<dbReference type="EMBL" id="QSTP01000025">
    <property type="protein sequence ID" value="RGM67492.1"/>
    <property type="molecule type" value="Genomic_DNA"/>
</dbReference>
<evidence type="ECO:0000313" key="7">
    <source>
        <dbReference type="Proteomes" id="UP000286104"/>
    </source>
</evidence>
<dbReference type="SUPFAM" id="SSF52540">
    <property type="entry name" value="P-loop containing nucleoside triphosphate hydrolases"/>
    <property type="match status" value="1"/>
</dbReference>
<evidence type="ECO:0000313" key="3">
    <source>
        <dbReference type="EMBL" id="RGM67492.1"/>
    </source>
</evidence>
<evidence type="ECO:0000313" key="2">
    <source>
        <dbReference type="EMBL" id="PWE83434.1"/>
    </source>
</evidence>
<dbReference type="EMBL" id="QSHU01000007">
    <property type="protein sequence ID" value="RHC39679.1"/>
    <property type="molecule type" value="Genomic_DNA"/>
</dbReference>
<dbReference type="Pfam" id="PF09820">
    <property type="entry name" value="AAA-ATPase_like"/>
    <property type="match status" value="1"/>
</dbReference>
<dbReference type="Proteomes" id="UP000260758">
    <property type="component" value="Unassembled WGS sequence"/>
</dbReference>
<dbReference type="AlphaFoldDB" id="A0A2U2EG05"/>
<dbReference type="InterPro" id="IPR018631">
    <property type="entry name" value="AAA-ATPase-like_dom"/>
</dbReference>
<evidence type="ECO:0000313" key="4">
    <source>
        <dbReference type="EMBL" id="RHC39679.1"/>
    </source>
</evidence>
<evidence type="ECO:0000259" key="1">
    <source>
        <dbReference type="Pfam" id="PF09820"/>
    </source>
</evidence>
<dbReference type="InterPro" id="IPR027417">
    <property type="entry name" value="P-loop_NTPase"/>
</dbReference>
<dbReference type="Proteomes" id="UP000245905">
    <property type="component" value="Unassembled WGS sequence"/>
</dbReference>